<comment type="subcellular location">
    <subcellularLocation>
        <location evidence="1">Plastid</location>
    </subcellularLocation>
</comment>
<dbReference type="Pfam" id="PF05421">
    <property type="entry name" value="DUF751"/>
    <property type="match status" value="1"/>
</dbReference>
<evidence type="ECO:0000256" key="4">
    <source>
        <dbReference type="ARBA" id="ARBA00022640"/>
    </source>
</evidence>
<dbReference type="GO" id="GO:0009536">
    <property type="term" value="C:plastid"/>
    <property type="evidence" value="ECO:0007669"/>
    <property type="project" value="UniProtKB-SubCell"/>
</dbReference>
<proteinExistence type="inferred from homology"/>
<dbReference type="PANTHER" id="PTHR36049">
    <property type="entry name" value="TRANSMEMBRANE PROTEIN"/>
    <property type="match status" value="1"/>
</dbReference>
<organism evidence="6 7">
    <name type="scientific">Kalanchoe fedtschenkoi</name>
    <name type="common">Lavender scallops</name>
    <name type="synonym">South American air plant</name>
    <dbReference type="NCBI Taxonomy" id="63787"/>
    <lineage>
        <taxon>Eukaryota</taxon>
        <taxon>Viridiplantae</taxon>
        <taxon>Streptophyta</taxon>
        <taxon>Embryophyta</taxon>
        <taxon>Tracheophyta</taxon>
        <taxon>Spermatophyta</taxon>
        <taxon>Magnoliopsida</taxon>
        <taxon>eudicotyledons</taxon>
        <taxon>Gunneridae</taxon>
        <taxon>Pentapetalae</taxon>
        <taxon>Saxifragales</taxon>
        <taxon>Crassulaceae</taxon>
        <taxon>Kalanchoe</taxon>
    </lineage>
</organism>
<dbReference type="PANTHER" id="PTHR36049:SF3">
    <property type="match status" value="1"/>
</dbReference>
<dbReference type="Proteomes" id="UP000594263">
    <property type="component" value="Unplaced"/>
</dbReference>
<evidence type="ECO:0000256" key="2">
    <source>
        <dbReference type="ARBA" id="ARBA00010985"/>
    </source>
</evidence>
<dbReference type="InterPro" id="IPR008470">
    <property type="entry name" value="Uncharacterised_Ycf33"/>
</dbReference>
<evidence type="ECO:0000256" key="3">
    <source>
        <dbReference type="ARBA" id="ARBA00021584"/>
    </source>
</evidence>
<keyword evidence="7" id="KW-1185">Reference proteome</keyword>
<dbReference type="Gramene" id="Kaladp0073s0095.1.v1.1">
    <property type="protein sequence ID" value="Kaladp0073s0095.1.v1.1.CDS.1"/>
    <property type="gene ID" value="Kaladp0073s0095.v1.1"/>
</dbReference>
<dbReference type="EnsemblPlants" id="Kaladp0073s0095.1.v1.1">
    <property type="protein sequence ID" value="Kaladp0073s0095.1.v1.1.CDS.1"/>
    <property type="gene ID" value="Kaladp0073s0095.v1.1"/>
</dbReference>
<accession>A0A7N1A3L1</accession>
<feature type="transmembrane region" description="Helical" evidence="5">
    <location>
        <begin position="120"/>
        <end position="136"/>
    </location>
</feature>
<dbReference type="AlphaFoldDB" id="A0A7N1A3L1"/>
<name>A0A7N1A3L1_KALFE</name>
<evidence type="ECO:0000256" key="1">
    <source>
        <dbReference type="ARBA" id="ARBA00004474"/>
    </source>
</evidence>
<keyword evidence="5" id="KW-0812">Transmembrane</keyword>
<feature type="transmembrane region" description="Helical" evidence="5">
    <location>
        <begin position="148"/>
        <end position="171"/>
    </location>
</feature>
<evidence type="ECO:0000313" key="6">
    <source>
        <dbReference type="EnsemblPlants" id="Kaladp0073s0095.1.v1.1.CDS.1"/>
    </source>
</evidence>
<comment type="similarity">
    <text evidence="2">Belongs to the ycf33 family.</text>
</comment>
<keyword evidence="5" id="KW-0472">Membrane</keyword>
<feature type="transmembrane region" description="Helical" evidence="5">
    <location>
        <begin position="78"/>
        <end position="95"/>
    </location>
</feature>
<evidence type="ECO:0000256" key="5">
    <source>
        <dbReference type="SAM" id="Phobius"/>
    </source>
</evidence>
<keyword evidence="5" id="KW-1133">Transmembrane helix</keyword>
<sequence>MKILMLRSPLTHTHHHFPLLNPTRACHPLLNHQPPCLNKVPSSTSTKLSCAGGKRSPVLETESSLKPHSHSGSDGSRCVVLGAVSVGVLLVLMGMDEHKALALGPQGPLMEEFWDNVRRYALYILTVSTGALYTIFEPIYELLKNPISAILVLVIIGGGFFIVSQVLNAMIGASDFSYQYYY</sequence>
<reference evidence="6" key="1">
    <citation type="submission" date="2021-01" db="UniProtKB">
        <authorList>
            <consortium name="EnsemblPlants"/>
        </authorList>
    </citation>
    <scope>IDENTIFICATION</scope>
</reference>
<evidence type="ECO:0000313" key="7">
    <source>
        <dbReference type="Proteomes" id="UP000594263"/>
    </source>
</evidence>
<protein>
    <recommendedName>
        <fullName evidence="3">Uncharacterized protein ycf33</fullName>
    </recommendedName>
</protein>
<keyword evidence="4" id="KW-0934">Plastid</keyword>